<dbReference type="SUPFAM" id="SSF49478">
    <property type="entry name" value="Cna protein B-type domain"/>
    <property type="match status" value="1"/>
</dbReference>
<feature type="chain" id="PRO_5008539925" description="DUF4198 domain-containing protein" evidence="1">
    <location>
        <begin position="22"/>
        <end position="206"/>
    </location>
</feature>
<keyword evidence="1" id="KW-0732">Signal</keyword>
<gene>
    <name evidence="2" type="ORF">BFG52_08830</name>
</gene>
<accession>A0A1B2LZT7</accession>
<organism evidence="2 3">
    <name type="scientific">Acinetobacter larvae</name>
    <dbReference type="NCBI Taxonomy" id="1789224"/>
    <lineage>
        <taxon>Bacteria</taxon>
        <taxon>Pseudomonadati</taxon>
        <taxon>Pseudomonadota</taxon>
        <taxon>Gammaproteobacteria</taxon>
        <taxon>Moraxellales</taxon>
        <taxon>Moraxellaceae</taxon>
        <taxon>Acinetobacter</taxon>
    </lineage>
</organism>
<evidence type="ECO:0000256" key="1">
    <source>
        <dbReference type="SAM" id="SignalP"/>
    </source>
</evidence>
<dbReference type="EMBL" id="CP016895">
    <property type="protein sequence ID" value="AOA58447.1"/>
    <property type="molecule type" value="Genomic_DNA"/>
</dbReference>
<dbReference type="Pfam" id="PF10670">
    <property type="entry name" value="DUF4198"/>
    <property type="match status" value="1"/>
</dbReference>
<dbReference type="InterPro" id="IPR019613">
    <property type="entry name" value="DUF4198"/>
</dbReference>
<proteinExistence type="predicted"/>
<dbReference type="AlphaFoldDB" id="A0A1B2LZT7"/>
<evidence type="ECO:0000313" key="2">
    <source>
        <dbReference type="EMBL" id="AOA58447.1"/>
    </source>
</evidence>
<feature type="signal peptide" evidence="1">
    <location>
        <begin position="1"/>
        <end position="21"/>
    </location>
</feature>
<sequence>MKVIQTAGFATLMLCAFNSHAHMLWLEQPDAQTVRAYFGEYAESLSETQQGPLKSFNAAVATQDKNTYKPQVQEKFIEYKVKGTGDVRVQQDLLHGEMLAQFRAKTGRSSTQPVAEFEIVPTQANGNQFTVYFQGKPLAKQEVEVVADNRWTQKFYTNEQGQFTINTPWKGQYVLEAGKPVEEAGQFQAKPYKTKYLVATLSFNVQ</sequence>
<dbReference type="Proteomes" id="UP000093391">
    <property type="component" value="Chromosome"/>
</dbReference>
<dbReference type="RefSeq" id="WP_067554894.1">
    <property type="nucleotide sequence ID" value="NZ_CP016895.1"/>
</dbReference>
<name>A0A1B2LZT7_9GAMM</name>
<keyword evidence="3" id="KW-1185">Reference proteome</keyword>
<dbReference type="STRING" id="1789224.BFG52_08830"/>
<reference evidence="2 3" key="1">
    <citation type="submission" date="2016-08" db="EMBL/GenBank/DDBJ databases">
        <authorList>
            <person name="Seilhamer J.J."/>
        </authorList>
    </citation>
    <scope>NUCLEOTIDE SEQUENCE [LARGE SCALE GENOMIC DNA]</scope>
    <source>
        <strain evidence="2 3">BRTC-1</strain>
    </source>
</reference>
<evidence type="ECO:0000313" key="3">
    <source>
        <dbReference type="Proteomes" id="UP000093391"/>
    </source>
</evidence>
<dbReference type="KEGG" id="ala:BFG52_08830"/>
<protein>
    <recommendedName>
        <fullName evidence="4">DUF4198 domain-containing protein</fullName>
    </recommendedName>
</protein>
<evidence type="ECO:0008006" key="4">
    <source>
        <dbReference type="Google" id="ProtNLM"/>
    </source>
</evidence>